<evidence type="ECO:0000256" key="2">
    <source>
        <dbReference type="ARBA" id="ARBA00053344"/>
    </source>
</evidence>
<dbReference type="Gene3D" id="3.90.215.10">
    <property type="entry name" value="Gamma Fibrinogen, chain A, domain 1"/>
    <property type="match status" value="1"/>
</dbReference>
<dbReference type="SMART" id="SM00186">
    <property type="entry name" value="FBG"/>
    <property type="match status" value="1"/>
</dbReference>
<dbReference type="InterPro" id="IPR014716">
    <property type="entry name" value="Fibrinogen_a/b/g_C_1"/>
</dbReference>
<dbReference type="Proteomes" id="UP000075880">
    <property type="component" value="Unassembled WGS sequence"/>
</dbReference>
<dbReference type="InterPro" id="IPR036056">
    <property type="entry name" value="Fibrinogen-like_C"/>
</dbReference>
<evidence type="ECO:0000313" key="6">
    <source>
        <dbReference type="Proteomes" id="UP000075880"/>
    </source>
</evidence>
<feature type="domain" description="Fibrinogen C-terminal" evidence="4">
    <location>
        <begin position="149"/>
        <end position="366"/>
    </location>
</feature>
<dbReference type="FunFam" id="3.90.215.10:FF:000001">
    <property type="entry name" value="Tenascin isoform 1"/>
    <property type="match status" value="1"/>
</dbReference>
<dbReference type="InterPro" id="IPR050373">
    <property type="entry name" value="Fibrinogen_C-term_domain"/>
</dbReference>
<dbReference type="AlphaFoldDB" id="A0AAG5DAL5"/>
<evidence type="ECO:0000313" key="5">
    <source>
        <dbReference type="EnsemblMetazoa" id="ENSAATROPP008261"/>
    </source>
</evidence>
<evidence type="ECO:0000256" key="1">
    <source>
        <dbReference type="ARBA" id="ARBA00023157"/>
    </source>
</evidence>
<dbReference type="EnsemblMetazoa" id="ENSAATROPT009138">
    <property type="protein sequence ID" value="ENSAATROPP008261"/>
    <property type="gene ID" value="ENSAATROPG007446"/>
</dbReference>
<dbReference type="CDD" id="cd00087">
    <property type="entry name" value="FReD"/>
    <property type="match status" value="1"/>
</dbReference>
<keyword evidence="1" id="KW-1015">Disulfide bond</keyword>
<dbReference type="PANTHER" id="PTHR19143:SF327">
    <property type="entry name" value="FI21813P1-RELATED"/>
    <property type="match status" value="1"/>
</dbReference>
<keyword evidence="6" id="KW-1185">Reference proteome</keyword>
<feature type="chain" id="PRO_5042598487" description="Fibrinogen C-terminal domain-containing protein" evidence="3">
    <location>
        <begin position="21"/>
        <end position="368"/>
    </location>
</feature>
<dbReference type="PROSITE" id="PS51406">
    <property type="entry name" value="FIBRINOGEN_C_2"/>
    <property type="match status" value="1"/>
</dbReference>
<name>A0AAG5DAL5_ANOAO</name>
<evidence type="ECO:0000259" key="4">
    <source>
        <dbReference type="PROSITE" id="PS51406"/>
    </source>
</evidence>
<sequence length="368" mass="41580">MSALLLITLASCFSISAVRCESNVTNPDVSSVLSPGGFSFEMIMTKLQVLEFQIMQKDLRQDERITVLSSSVENLVKSVEQLSWIGQQTGETVNQLGFNGKLVAQNLSAIQRDLRELIGEQKLLLTGQQFGEYLIQGGCKASNVSVLSMSRWNKYTSCKDVPFHVTGTYQIQPEKPFKEPMTVLCDQDYESGGWTVIQHRFDGSVDFYRGWQEYKEGFGSLEGEFWLGLDRIHQLTASKPHELVVLLEDYDGNKTYAKYDRFEIGDEGQKYILKTLGGYSGTAGDSLSDHKGMKFSTLDSDNDTWDDNCAVKVIGAWWYFACHNSNLNGKYWRGDTKETASGMVWFYFRGHNHSLKSSKMMVRPISKP</sequence>
<dbReference type="GO" id="GO:0030246">
    <property type="term" value="F:carbohydrate binding"/>
    <property type="evidence" value="ECO:0007669"/>
    <property type="project" value="UniProtKB-ARBA"/>
</dbReference>
<dbReference type="Pfam" id="PF00147">
    <property type="entry name" value="Fibrinogen_C"/>
    <property type="match status" value="1"/>
</dbReference>
<protein>
    <recommendedName>
        <fullName evidence="4">Fibrinogen C-terminal domain-containing protein</fullName>
    </recommendedName>
</protein>
<organism evidence="5 6">
    <name type="scientific">Anopheles atroparvus</name>
    <name type="common">European mosquito</name>
    <dbReference type="NCBI Taxonomy" id="41427"/>
    <lineage>
        <taxon>Eukaryota</taxon>
        <taxon>Metazoa</taxon>
        <taxon>Ecdysozoa</taxon>
        <taxon>Arthropoda</taxon>
        <taxon>Hexapoda</taxon>
        <taxon>Insecta</taxon>
        <taxon>Pterygota</taxon>
        <taxon>Neoptera</taxon>
        <taxon>Endopterygota</taxon>
        <taxon>Diptera</taxon>
        <taxon>Nematocera</taxon>
        <taxon>Culicoidea</taxon>
        <taxon>Culicidae</taxon>
        <taxon>Anophelinae</taxon>
        <taxon>Anopheles</taxon>
    </lineage>
</organism>
<dbReference type="GO" id="GO:0005615">
    <property type="term" value="C:extracellular space"/>
    <property type="evidence" value="ECO:0007669"/>
    <property type="project" value="TreeGrafter"/>
</dbReference>
<evidence type="ECO:0000256" key="3">
    <source>
        <dbReference type="SAM" id="SignalP"/>
    </source>
</evidence>
<dbReference type="PANTHER" id="PTHR19143">
    <property type="entry name" value="FIBRINOGEN/TENASCIN/ANGIOPOEITIN"/>
    <property type="match status" value="1"/>
</dbReference>
<dbReference type="PROSITE" id="PS00514">
    <property type="entry name" value="FIBRINOGEN_C_1"/>
    <property type="match status" value="1"/>
</dbReference>
<dbReference type="SUPFAM" id="SSF56496">
    <property type="entry name" value="Fibrinogen C-terminal domain-like"/>
    <property type="match status" value="1"/>
</dbReference>
<keyword evidence="3" id="KW-0732">Signal</keyword>
<reference evidence="5" key="1">
    <citation type="submission" date="2024-04" db="UniProtKB">
        <authorList>
            <consortium name="EnsemblMetazoa"/>
        </authorList>
    </citation>
    <scope>IDENTIFICATION</scope>
    <source>
        <strain evidence="5">EBRO</strain>
    </source>
</reference>
<accession>A0AAG5DAL5</accession>
<proteinExistence type="predicted"/>
<feature type="signal peptide" evidence="3">
    <location>
        <begin position="1"/>
        <end position="20"/>
    </location>
</feature>
<dbReference type="InterPro" id="IPR002181">
    <property type="entry name" value="Fibrinogen_a/b/g_C_dom"/>
</dbReference>
<dbReference type="InterPro" id="IPR020837">
    <property type="entry name" value="Fibrinogen_CS"/>
</dbReference>
<comment type="function">
    <text evidence="2">Lectin involved in innate immunity. Agglutinates all types of human erythrocytes, Gram-positive and Gram-negative bacteria. Has a stronger agglutinating activity towards Gram-negative bacteria than towards Gram-positive bacteria. Specifically recognizes acetyl group-containing substances on agglutinated cells. The hemagglutinating activity was inhibited by EDTA, acetyl group-containing mono- and disaccharides, N-acetyl derivatives of amino acids, other acetyl group-containing substances, propionamide and benzamide. Enhances the antimicrobial activity of big defensin against Gram-positive bacteria but not against Gram-negative bacteria.</text>
</comment>